<dbReference type="STRING" id="554155.C5FPX8"/>
<evidence type="ECO:0000259" key="14">
    <source>
        <dbReference type="SMART" id="SM00382"/>
    </source>
</evidence>
<comment type="catalytic activity">
    <reaction evidence="11">
        <text>ATP + H2O = ADP + phosphate + H(+)</text>
        <dbReference type="Rhea" id="RHEA:13065"/>
        <dbReference type="ChEBI" id="CHEBI:15377"/>
        <dbReference type="ChEBI" id="CHEBI:15378"/>
        <dbReference type="ChEBI" id="CHEBI:30616"/>
        <dbReference type="ChEBI" id="CHEBI:43474"/>
        <dbReference type="ChEBI" id="CHEBI:456216"/>
    </reaction>
    <physiologicalReaction direction="left-to-right" evidence="11">
        <dbReference type="Rhea" id="RHEA:13066"/>
    </physiologicalReaction>
</comment>
<evidence type="ECO:0000256" key="1">
    <source>
        <dbReference type="ARBA" id="ARBA00004434"/>
    </source>
</evidence>
<keyword evidence="3 13" id="KW-0812">Transmembrane</keyword>
<dbReference type="Proteomes" id="UP000002035">
    <property type="component" value="Unassembled WGS sequence"/>
</dbReference>
<evidence type="ECO:0000256" key="12">
    <source>
        <dbReference type="RuleBase" id="RU003651"/>
    </source>
</evidence>
<dbReference type="AlphaFoldDB" id="C5FPX8"/>
<dbReference type="OMA" id="RYGVCCK"/>
<evidence type="ECO:0000256" key="5">
    <source>
        <dbReference type="ARBA" id="ARBA00022792"/>
    </source>
</evidence>
<dbReference type="RefSeq" id="XP_002847013.1">
    <property type="nucleotide sequence ID" value="XM_002846967.1"/>
</dbReference>
<keyword evidence="6" id="KW-0378">Hydrolase</keyword>
<dbReference type="Gene3D" id="3.40.50.300">
    <property type="entry name" value="P-loop containing nucleotide triphosphate hydrolases"/>
    <property type="match status" value="1"/>
</dbReference>
<evidence type="ECO:0000256" key="9">
    <source>
        <dbReference type="ARBA" id="ARBA00023128"/>
    </source>
</evidence>
<dbReference type="InterPro" id="IPR003960">
    <property type="entry name" value="ATPase_AAA_CS"/>
</dbReference>
<comment type="similarity">
    <text evidence="2">Belongs to the AAA ATPase family. BCS1 subfamily.</text>
</comment>
<dbReference type="InterPro" id="IPR003593">
    <property type="entry name" value="AAA+_ATPase"/>
</dbReference>
<evidence type="ECO:0000256" key="4">
    <source>
        <dbReference type="ARBA" id="ARBA00022741"/>
    </source>
</evidence>
<evidence type="ECO:0000313" key="16">
    <source>
        <dbReference type="Proteomes" id="UP000002035"/>
    </source>
</evidence>
<dbReference type="GeneID" id="9230129"/>
<protein>
    <submittedName>
        <fullName evidence="15">Mitochondrial chaperone BCS1</fullName>
    </submittedName>
</protein>
<evidence type="ECO:0000313" key="15">
    <source>
        <dbReference type="EMBL" id="EEQ31931.1"/>
    </source>
</evidence>
<comment type="subcellular location">
    <subcellularLocation>
        <location evidence="1">Mitochondrion inner membrane</location>
        <topology evidence="1">Single-pass membrane protein</topology>
    </subcellularLocation>
</comment>
<keyword evidence="8 13" id="KW-1133">Transmembrane helix</keyword>
<evidence type="ECO:0000256" key="8">
    <source>
        <dbReference type="ARBA" id="ARBA00022989"/>
    </source>
</evidence>
<name>C5FPX8_ARTOC</name>
<feature type="domain" description="AAA+ ATPase" evidence="14">
    <location>
        <begin position="236"/>
        <end position="371"/>
    </location>
</feature>
<feature type="transmembrane region" description="Helical" evidence="13">
    <location>
        <begin position="6"/>
        <end position="26"/>
    </location>
</feature>
<gene>
    <name evidence="15" type="ORF">MCYG_04750</name>
</gene>
<keyword evidence="7 12" id="KW-0067">ATP-binding</keyword>
<feature type="transmembrane region" description="Helical" evidence="13">
    <location>
        <begin position="38"/>
        <end position="55"/>
    </location>
</feature>
<dbReference type="PROSITE" id="PS00674">
    <property type="entry name" value="AAA"/>
    <property type="match status" value="1"/>
</dbReference>
<reference evidence="16" key="1">
    <citation type="journal article" date="2012" name="MBio">
        <title>Comparative genome analysis of Trichophyton rubrum and related dermatophytes reveals candidate genes involved in infection.</title>
        <authorList>
            <person name="Martinez D.A."/>
            <person name="Oliver B.G."/>
            <person name="Graeser Y."/>
            <person name="Goldberg J.M."/>
            <person name="Li W."/>
            <person name="Martinez-Rossi N.M."/>
            <person name="Monod M."/>
            <person name="Shelest E."/>
            <person name="Barton R.C."/>
            <person name="Birch E."/>
            <person name="Brakhage A.A."/>
            <person name="Chen Z."/>
            <person name="Gurr S.J."/>
            <person name="Heiman D."/>
            <person name="Heitman J."/>
            <person name="Kosti I."/>
            <person name="Rossi A."/>
            <person name="Saif S."/>
            <person name="Samalova M."/>
            <person name="Saunders C.W."/>
            <person name="Shea T."/>
            <person name="Summerbell R.C."/>
            <person name="Xu J."/>
            <person name="Young S."/>
            <person name="Zeng Q."/>
            <person name="Birren B.W."/>
            <person name="Cuomo C.A."/>
            <person name="White T.C."/>
        </authorList>
    </citation>
    <scope>NUCLEOTIDE SEQUENCE [LARGE SCALE GENOMIC DNA]</scope>
    <source>
        <strain evidence="16">ATCC MYA-4605 / CBS 113480</strain>
    </source>
</reference>
<keyword evidence="10 13" id="KW-0472">Membrane</keyword>
<keyword evidence="9" id="KW-0496">Mitochondrion</keyword>
<dbReference type="eggNOG" id="KOG0743">
    <property type="taxonomic scope" value="Eukaryota"/>
</dbReference>
<dbReference type="InterPro" id="IPR057495">
    <property type="entry name" value="AAA_lid_BCS1"/>
</dbReference>
<dbReference type="Pfam" id="PF25426">
    <property type="entry name" value="AAA_lid_BCS1"/>
    <property type="match status" value="1"/>
</dbReference>
<dbReference type="HOGENOM" id="CLU_010189_6_2_1"/>
<evidence type="ECO:0000256" key="7">
    <source>
        <dbReference type="ARBA" id="ARBA00022840"/>
    </source>
</evidence>
<dbReference type="OrthoDB" id="4185654at2759"/>
<dbReference type="GO" id="GO:0005524">
    <property type="term" value="F:ATP binding"/>
    <property type="evidence" value="ECO:0007669"/>
    <property type="project" value="UniProtKB-KW"/>
</dbReference>
<dbReference type="PANTHER" id="PTHR23070">
    <property type="entry name" value="BCS1 AAA-TYPE ATPASE"/>
    <property type="match status" value="1"/>
</dbReference>
<dbReference type="GO" id="GO:0005743">
    <property type="term" value="C:mitochondrial inner membrane"/>
    <property type="evidence" value="ECO:0007669"/>
    <property type="project" value="UniProtKB-SubCell"/>
</dbReference>
<evidence type="ECO:0000256" key="3">
    <source>
        <dbReference type="ARBA" id="ARBA00022692"/>
    </source>
</evidence>
<accession>C5FPX8</accession>
<keyword evidence="4 12" id="KW-0547">Nucleotide-binding</keyword>
<dbReference type="InterPro" id="IPR014851">
    <property type="entry name" value="BCS1_N"/>
</dbReference>
<proteinExistence type="inferred from homology"/>
<dbReference type="InterPro" id="IPR050747">
    <property type="entry name" value="Mitochondrial_chaperone_BCS1"/>
</dbReference>
<keyword evidence="5" id="KW-0999">Mitochondrion inner membrane</keyword>
<sequence>MEANITTSSLAGLVLTISDLFLPTYLLPFRRQLDTPGLYYSLLPGFLLLTLWTYSSTIVDLLTVSVEIPTQDVLYCNVQQWLEERNPATNHVLARIEADNIDFNRDTSKKPGVMVKYCPRRTCFFVYRGWWIQYSRFHVPYGTTIRQYITLRTLWPGWPIDDFLQTLCRSKNNQITTFRPARAEAREILPWRAVNTSLPRSIESVILNEENKNKVLACTEEFLKSREWHTQRGIPYRFGILLEGPPGTGKTSLSCAMAGYFGLNIYCMSLGDPSLTDDDLADLLNCLPKQCFVLIEDIDCANIERRDIIVNPENKGNKRQISLSGLLNAIDGPASAEGRILIMTTNYSHHLDEALIRPGRVDLTIPFTLATKQQLKSMFLQIFSKAEQVPGLENLENLADAAVADLPDYKISPSQFQGFLSGHKSDPQGAVDSVMDWRKKVLEV</sequence>
<evidence type="ECO:0000256" key="2">
    <source>
        <dbReference type="ARBA" id="ARBA00007448"/>
    </source>
</evidence>
<dbReference type="SMART" id="SM00382">
    <property type="entry name" value="AAA"/>
    <property type="match status" value="1"/>
</dbReference>
<dbReference type="VEuPathDB" id="FungiDB:MCYG_04750"/>
<evidence type="ECO:0000256" key="11">
    <source>
        <dbReference type="ARBA" id="ARBA00048778"/>
    </source>
</evidence>
<organism evidence="15 16">
    <name type="scientific">Arthroderma otae (strain ATCC MYA-4605 / CBS 113480)</name>
    <name type="common">Microsporum canis</name>
    <dbReference type="NCBI Taxonomy" id="554155"/>
    <lineage>
        <taxon>Eukaryota</taxon>
        <taxon>Fungi</taxon>
        <taxon>Dikarya</taxon>
        <taxon>Ascomycota</taxon>
        <taxon>Pezizomycotina</taxon>
        <taxon>Eurotiomycetes</taxon>
        <taxon>Eurotiomycetidae</taxon>
        <taxon>Onygenales</taxon>
        <taxon>Arthrodermataceae</taxon>
        <taxon>Microsporum</taxon>
    </lineage>
</organism>
<keyword evidence="16" id="KW-1185">Reference proteome</keyword>
<dbReference type="InterPro" id="IPR003959">
    <property type="entry name" value="ATPase_AAA_core"/>
</dbReference>
<dbReference type="SUPFAM" id="SSF52540">
    <property type="entry name" value="P-loop containing nucleoside triphosphate hydrolases"/>
    <property type="match status" value="1"/>
</dbReference>
<evidence type="ECO:0000256" key="10">
    <source>
        <dbReference type="ARBA" id="ARBA00023136"/>
    </source>
</evidence>
<dbReference type="EMBL" id="DS995704">
    <property type="protein sequence ID" value="EEQ31931.1"/>
    <property type="molecule type" value="Genomic_DNA"/>
</dbReference>
<dbReference type="Pfam" id="PF00004">
    <property type="entry name" value="AAA"/>
    <property type="match status" value="1"/>
</dbReference>
<evidence type="ECO:0000256" key="6">
    <source>
        <dbReference type="ARBA" id="ARBA00022801"/>
    </source>
</evidence>
<dbReference type="InterPro" id="IPR027417">
    <property type="entry name" value="P-loop_NTPase"/>
</dbReference>
<dbReference type="GO" id="GO:0016887">
    <property type="term" value="F:ATP hydrolysis activity"/>
    <property type="evidence" value="ECO:0007669"/>
    <property type="project" value="InterPro"/>
</dbReference>
<dbReference type="Pfam" id="PF08740">
    <property type="entry name" value="BCS1_N"/>
    <property type="match status" value="1"/>
</dbReference>
<evidence type="ECO:0000256" key="13">
    <source>
        <dbReference type="SAM" id="Phobius"/>
    </source>
</evidence>